<evidence type="ECO:0000313" key="2">
    <source>
        <dbReference type="EMBL" id="GFY25174.1"/>
    </source>
</evidence>
<reference evidence="2" key="1">
    <citation type="submission" date="2020-08" db="EMBL/GenBank/DDBJ databases">
        <title>Multicomponent nature underlies the extraordinary mechanical properties of spider dragline silk.</title>
        <authorList>
            <person name="Kono N."/>
            <person name="Nakamura H."/>
            <person name="Mori M."/>
            <person name="Yoshida Y."/>
            <person name="Ohtoshi R."/>
            <person name="Malay A.D."/>
            <person name="Moran D.A.P."/>
            <person name="Tomita M."/>
            <person name="Numata K."/>
            <person name="Arakawa K."/>
        </authorList>
    </citation>
    <scope>NUCLEOTIDE SEQUENCE</scope>
</reference>
<feature type="compositionally biased region" description="Basic and acidic residues" evidence="1">
    <location>
        <begin position="1"/>
        <end position="22"/>
    </location>
</feature>
<dbReference type="AlphaFoldDB" id="A0A8X7BBZ2"/>
<name>A0A8X7BBZ2_TRICX</name>
<evidence type="ECO:0000313" key="3">
    <source>
        <dbReference type="Proteomes" id="UP000887159"/>
    </source>
</evidence>
<sequence>MGTRLLDLKKLNRGKKLSDGKSRSGRNRLTNILISKTQRYYSMASRNNINDLHSMKTAVWTVFHLLSSNESPQHRLYPAIVNS</sequence>
<comment type="caution">
    <text evidence="2">The sequence shown here is derived from an EMBL/GenBank/DDBJ whole genome shotgun (WGS) entry which is preliminary data.</text>
</comment>
<keyword evidence="3" id="KW-1185">Reference proteome</keyword>
<dbReference type="EMBL" id="BMAU01021371">
    <property type="protein sequence ID" value="GFY25174.1"/>
    <property type="molecule type" value="Genomic_DNA"/>
</dbReference>
<gene>
    <name evidence="2" type="ORF">TNCV_2482951</name>
</gene>
<accession>A0A8X7BBZ2</accession>
<feature type="region of interest" description="Disordered" evidence="1">
    <location>
        <begin position="1"/>
        <end position="25"/>
    </location>
</feature>
<dbReference type="Proteomes" id="UP000887159">
    <property type="component" value="Unassembled WGS sequence"/>
</dbReference>
<evidence type="ECO:0000256" key="1">
    <source>
        <dbReference type="SAM" id="MobiDB-lite"/>
    </source>
</evidence>
<proteinExistence type="predicted"/>
<organism evidence="2 3">
    <name type="scientific">Trichonephila clavipes</name>
    <name type="common">Golden silk orbweaver</name>
    <name type="synonym">Nephila clavipes</name>
    <dbReference type="NCBI Taxonomy" id="2585209"/>
    <lineage>
        <taxon>Eukaryota</taxon>
        <taxon>Metazoa</taxon>
        <taxon>Ecdysozoa</taxon>
        <taxon>Arthropoda</taxon>
        <taxon>Chelicerata</taxon>
        <taxon>Arachnida</taxon>
        <taxon>Araneae</taxon>
        <taxon>Araneomorphae</taxon>
        <taxon>Entelegynae</taxon>
        <taxon>Araneoidea</taxon>
        <taxon>Nephilidae</taxon>
        <taxon>Trichonephila</taxon>
    </lineage>
</organism>
<protein>
    <submittedName>
        <fullName evidence="2">Uncharacterized protein</fullName>
    </submittedName>
</protein>